<dbReference type="AlphaFoldDB" id="A0AA92TJA7"/>
<dbReference type="SUPFAM" id="SSF88946">
    <property type="entry name" value="Sigma2 domain of RNA polymerase sigma factors"/>
    <property type="match status" value="1"/>
</dbReference>
<gene>
    <name evidence="1" type="ORF">DWX90_15375</name>
</gene>
<protein>
    <submittedName>
        <fullName evidence="1">Sigma-70 family RNA polymerase sigma factor</fullName>
    </submittedName>
</protein>
<comment type="caution">
    <text evidence="1">The sequence shown here is derived from an EMBL/GenBank/DDBJ whole genome shotgun (WGS) entry which is preliminary data.</text>
</comment>
<dbReference type="InterPro" id="IPR013325">
    <property type="entry name" value="RNA_pol_sigma_r2"/>
</dbReference>
<dbReference type="GO" id="GO:0006352">
    <property type="term" value="P:DNA-templated transcription initiation"/>
    <property type="evidence" value="ECO:0007669"/>
    <property type="project" value="InterPro"/>
</dbReference>
<dbReference type="EMBL" id="QRVN01000053">
    <property type="protein sequence ID" value="RGS44771.1"/>
    <property type="molecule type" value="Genomic_DNA"/>
</dbReference>
<organism evidence="1 2">
    <name type="scientific">Segatella copri</name>
    <dbReference type="NCBI Taxonomy" id="165179"/>
    <lineage>
        <taxon>Bacteria</taxon>
        <taxon>Pseudomonadati</taxon>
        <taxon>Bacteroidota</taxon>
        <taxon>Bacteroidia</taxon>
        <taxon>Bacteroidales</taxon>
        <taxon>Prevotellaceae</taxon>
        <taxon>Segatella</taxon>
    </lineage>
</organism>
<dbReference type="GO" id="GO:0003700">
    <property type="term" value="F:DNA-binding transcription factor activity"/>
    <property type="evidence" value="ECO:0007669"/>
    <property type="project" value="InterPro"/>
</dbReference>
<sequence>MELTFHNNYKEESDKEIVEKIITVPYNEEAAAYLLYNRYDPLLFKLYRKIFDKNLSWYDDCLGDLFDYLKGKNQDWNKLRTFEWRCNFGPWLGRTANNRFLEIKPYLIGKIQNSISIDDDEDRTPVQLPDNGFEDYEQLQKKIMLLEAIGMLKDPDQKFVILKRLQGYNSKEIAELLTKAWEKHGVKKYDNKGNLVVPTSGYVDVRTQRAKDRLKEIIIKVY</sequence>
<dbReference type="Gene3D" id="1.10.1740.10">
    <property type="match status" value="1"/>
</dbReference>
<reference evidence="1 2" key="1">
    <citation type="submission" date="2018-08" db="EMBL/GenBank/DDBJ databases">
        <title>A genome reference for cultivated species of the human gut microbiota.</title>
        <authorList>
            <person name="Zou Y."/>
            <person name="Xue W."/>
            <person name="Luo G."/>
        </authorList>
    </citation>
    <scope>NUCLEOTIDE SEQUENCE [LARGE SCALE GENOMIC DNA]</scope>
    <source>
        <strain evidence="1 2">AF22-1</strain>
    </source>
</reference>
<evidence type="ECO:0000313" key="2">
    <source>
        <dbReference type="Proteomes" id="UP000286113"/>
    </source>
</evidence>
<name>A0AA92TJA7_9BACT</name>
<accession>A0AA92TJA7</accession>
<evidence type="ECO:0000313" key="1">
    <source>
        <dbReference type="EMBL" id="RGS44771.1"/>
    </source>
</evidence>
<dbReference type="Proteomes" id="UP000286113">
    <property type="component" value="Unassembled WGS sequence"/>
</dbReference>
<proteinExistence type="predicted"/>